<dbReference type="InterPro" id="IPR036704">
    <property type="entry name" value="RraA/RraA-like_sf"/>
</dbReference>
<dbReference type="STRING" id="493475.GARC_3842"/>
<dbReference type="PANTHER" id="PTHR33254">
    <property type="entry name" value="4-HYDROXY-4-METHYL-2-OXOGLUTARATE ALDOLASE 3-RELATED"/>
    <property type="match status" value="1"/>
</dbReference>
<gene>
    <name evidence="6" type="ORF">GARC_3842</name>
</gene>
<keyword evidence="7" id="KW-1185">Reference proteome</keyword>
<feature type="binding site" evidence="5">
    <location>
        <begin position="86"/>
        <end position="89"/>
    </location>
    <ligand>
        <name>substrate</name>
    </ligand>
</feature>
<feature type="binding site" evidence="5">
    <location>
        <position position="109"/>
    </location>
    <ligand>
        <name>Mg(2+)</name>
        <dbReference type="ChEBI" id="CHEBI:18420"/>
    </ligand>
</feature>
<dbReference type="CDD" id="cd16841">
    <property type="entry name" value="RraA_family"/>
    <property type="match status" value="1"/>
</dbReference>
<dbReference type="eggNOG" id="COG0684">
    <property type="taxonomic scope" value="Bacteria"/>
</dbReference>
<keyword evidence="5" id="KW-0479">Metal-binding</keyword>
<evidence type="ECO:0000313" key="6">
    <source>
        <dbReference type="EMBL" id="GAC20796.1"/>
    </source>
</evidence>
<name>K6YA58_9ALTE</name>
<dbReference type="OrthoDB" id="8717144at2"/>
<evidence type="ECO:0000256" key="2">
    <source>
        <dbReference type="ARBA" id="ARBA00016549"/>
    </source>
</evidence>
<sequence length="211" mass="22983">MPKTNLPTVSELLAVSSCEYAEGLSRQQFIDPVIRQLWSPMPRIAGPAFTVKCGVGDHLSLHAAIYRAKPGDVIVVQADPDFASAGGNVCAVAQKRGIVAMVIDGLVRDLGEIRDCKFPVYARGMMPKPAGKKQIYPFNQAIQCGGVTVHGGDYIIADEDGIAVIPKDRLNEVYALAKTRTEKDAEMNLIEWEAQHSKKIESKLKELGFSD</sequence>
<dbReference type="RefSeq" id="WP_007623074.1">
    <property type="nucleotide sequence ID" value="NZ_BAEO01000055.1"/>
</dbReference>
<evidence type="ECO:0000256" key="4">
    <source>
        <dbReference type="ARBA" id="ARBA00030169"/>
    </source>
</evidence>
<organism evidence="6 7">
    <name type="scientific">Paraglaciecola arctica BSs20135</name>
    <dbReference type="NCBI Taxonomy" id="493475"/>
    <lineage>
        <taxon>Bacteria</taxon>
        <taxon>Pseudomonadati</taxon>
        <taxon>Pseudomonadota</taxon>
        <taxon>Gammaproteobacteria</taxon>
        <taxon>Alteromonadales</taxon>
        <taxon>Alteromonadaceae</taxon>
        <taxon>Paraglaciecola</taxon>
    </lineage>
</organism>
<reference evidence="6 7" key="1">
    <citation type="journal article" date="2017" name="Antonie Van Leeuwenhoek">
        <title>Rhizobium rhizosphaerae sp. nov., a novel species isolated from rice rhizosphere.</title>
        <authorList>
            <person name="Zhao J.J."/>
            <person name="Zhang J."/>
            <person name="Zhang R.J."/>
            <person name="Zhang C.W."/>
            <person name="Yin H.Q."/>
            <person name="Zhang X.X."/>
        </authorList>
    </citation>
    <scope>NUCLEOTIDE SEQUENCE [LARGE SCALE GENOMIC DNA]</scope>
    <source>
        <strain evidence="6 7">BSs20135</strain>
    </source>
</reference>
<proteinExistence type="predicted"/>
<comment type="cofactor">
    <cofactor evidence="1">
        <name>a divalent metal cation</name>
        <dbReference type="ChEBI" id="CHEBI:60240"/>
    </cofactor>
</comment>
<dbReference type="PANTHER" id="PTHR33254:SF4">
    <property type="entry name" value="4-HYDROXY-4-METHYL-2-OXOGLUTARATE ALDOLASE 3-RELATED"/>
    <property type="match status" value="1"/>
</dbReference>
<comment type="cofactor">
    <cofactor evidence="5">
        <name>Mg(2+)</name>
        <dbReference type="ChEBI" id="CHEBI:18420"/>
    </cofactor>
</comment>
<dbReference type="SUPFAM" id="SSF89562">
    <property type="entry name" value="RraA-like"/>
    <property type="match status" value="1"/>
</dbReference>
<evidence type="ECO:0000313" key="7">
    <source>
        <dbReference type="Proteomes" id="UP000006327"/>
    </source>
</evidence>
<evidence type="ECO:0000256" key="3">
    <source>
        <dbReference type="ARBA" id="ARBA00029596"/>
    </source>
</evidence>
<accession>K6YA58</accession>
<protein>
    <recommendedName>
        <fullName evidence="2">Putative 4-hydroxy-4-methyl-2-oxoglutarate aldolase</fullName>
    </recommendedName>
    <alternativeName>
        <fullName evidence="3">Regulator of ribonuclease activity homolog</fullName>
    </alternativeName>
    <alternativeName>
        <fullName evidence="4">RraA-like protein</fullName>
    </alternativeName>
</protein>
<comment type="caution">
    <text evidence="6">The sequence shown here is derived from an EMBL/GenBank/DDBJ whole genome shotgun (WGS) entry which is preliminary data.</text>
</comment>
<keyword evidence="5" id="KW-0460">Magnesium</keyword>
<evidence type="ECO:0000256" key="1">
    <source>
        <dbReference type="ARBA" id="ARBA00001968"/>
    </source>
</evidence>
<dbReference type="InterPro" id="IPR005493">
    <property type="entry name" value="RraA/RraA-like"/>
</dbReference>
<evidence type="ECO:0000256" key="5">
    <source>
        <dbReference type="PIRSR" id="PIRSR605493-1"/>
    </source>
</evidence>
<dbReference type="AlphaFoldDB" id="K6YA58"/>
<dbReference type="Proteomes" id="UP000006327">
    <property type="component" value="Unassembled WGS sequence"/>
</dbReference>
<dbReference type="Gene3D" id="3.50.30.40">
    <property type="entry name" value="Ribonuclease E inhibitor RraA/RraA-like"/>
    <property type="match status" value="1"/>
</dbReference>
<feature type="binding site" evidence="5">
    <location>
        <position position="108"/>
    </location>
    <ligand>
        <name>substrate</name>
    </ligand>
</feature>
<dbReference type="Pfam" id="PF03737">
    <property type="entry name" value="RraA-like"/>
    <property type="match status" value="1"/>
</dbReference>
<dbReference type="EMBL" id="BAEO01000055">
    <property type="protein sequence ID" value="GAC20796.1"/>
    <property type="molecule type" value="Genomic_DNA"/>
</dbReference>
<dbReference type="GO" id="GO:0046872">
    <property type="term" value="F:metal ion binding"/>
    <property type="evidence" value="ECO:0007669"/>
    <property type="project" value="UniProtKB-KW"/>
</dbReference>